<name>A0A9D3W2P1_9ROSI</name>
<accession>A0A9D3W2P1</accession>
<evidence type="ECO:0008006" key="3">
    <source>
        <dbReference type="Google" id="ProtNLM"/>
    </source>
</evidence>
<reference evidence="1 2" key="1">
    <citation type="journal article" date="2021" name="Plant Biotechnol. J.">
        <title>Multi-omics assisted identification of the key and species-specific regulatory components of drought-tolerant mechanisms in Gossypium stocksii.</title>
        <authorList>
            <person name="Yu D."/>
            <person name="Ke L."/>
            <person name="Zhang D."/>
            <person name="Wu Y."/>
            <person name="Sun Y."/>
            <person name="Mei J."/>
            <person name="Sun J."/>
            <person name="Sun Y."/>
        </authorList>
    </citation>
    <scope>NUCLEOTIDE SEQUENCE [LARGE SCALE GENOMIC DNA]</scope>
    <source>
        <strain evidence="2">cv. E1</strain>
        <tissue evidence="1">Leaf</tissue>
    </source>
</reference>
<gene>
    <name evidence="1" type="ORF">J1N35_011562</name>
</gene>
<evidence type="ECO:0000313" key="1">
    <source>
        <dbReference type="EMBL" id="KAH1107794.1"/>
    </source>
</evidence>
<protein>
    <recommendedName>
        <fullName evidence="3">DUF4219 domain-containing protein</fullName>
    </recommendedName>
</protein>
<comment type="caution">
    <text evidence="1">The sequence shown here is derived from an EMBL/GenBank/DDBJ whole genome shotgun (WGS) entry which is preliminary data.</text>
</comment>
<keyword evidence="2" id="KW-1185">Reference proteome</keyword>
<sequence length="73" mass="8585">MEVTSQKFCFLALEQNSTILGKGHSTMKPHLFNGTNYSYWRTRMNLFIQANDYKVWRIITNGSSIPIKRDKEK</sequence>
<organism evidence="1 2">
    <name type="scientific">Gossypium stocksii</name>
    <dbReference type="NCBI Taxonomy" id="47602"/>
    <lineage>
        <taxon>Eukaryota</taxon>
        <taxon>Viridiplantae</taxon>
        <taxon>Streptophyta</taxon>
        <taxon>Embryophyta</taxon>
        <taxon>Tracheophyta</taxon>
        <taxon>Spermatophyta</taxon>
        <taxon>Magnoliopsida</taxon>
        <taxon>eudicotyledons</taxon>
        <taxon>Gunneridae</taxon>
        <taxon>Pentapetalae</taxon>
        <taxon>rosids</taxon>
        <taxon>malvids</taxon>
        <taxon>Malvales</taxon>
        <taxon>Malvaceae</taxon>
        <taxon>Malvoideae</taxon>
        <taxon>Gossypium</taxon>
    </lineage>
</organism>
<dbReference type="Proteomes" id="UP000828251">
    <property type="component" value="Unassembled WGS sequence"/>
</dbReference>
<dbReference type="AlphaFoldDB" id="A0A9D3W2P1"/>
<dbReference type="EMBL" id="JAIQCV010000004">
    <property type="protein sequence ID" value="KAH1107794.1"/>
    <property type="molecule type" value="Genomic_DNA"/>
</dbReference>
<proteinExistence type="predicted"/>
<dbReference type="OrthoDB" id="1743754at2759"/>
<evidence type="ECO:0000313" key="2">
    <source>
        <dbReference type="Proteomes" id="UP000828251"/>
    </source>
</evidence>